<dbReference type="STRING" id="1111728.GCA_000427805_01446"/>
<evidence type="ECO:0000313" key="7">
    <source>
        <dbReference type="EMBL" id="PHI31707.1"/>
    </source>
</evidence>
<comment type="catalytic activity">
    <reaction evidence="1">
        <text>Exolytic cleavage of the (1-&gt;4)-beta-glycosidic linkage between N-acetylmuramic acid (MurNAc) and N-acetylglucosamine (GlcNAc) residues in peptidoglycan, from either the reducing or the non-reducing ends of the peptidoglycan chains, with concomitant formation of a 1,6-anhydrobond in the MurNAc residue.</text>
        <dbReference type="EC" id="4.2.2.n1"/>
    </reaction>
</comment>
<evidence type="ECO:0000313" key="9">
    <source>
        <dbReference type="Proteomes" id="UP000224974"/>
    </source>
</evidence>
<dbReference type="GO" id="GO:0000270">
    <property type="term" value="P:peptidoglycan metabolic process"/>
    <property type="evidence" value="ECO:0007669"/>
    <property type="project" value="InterPro"/>
</dbReference>
<dbReference type="EMBL" id="CAADJA010000002">
    <property type="protein sequence ID" value="VFS52517.1"/>
    <property type="molecule type" value="Genomic_DNA"/>
</dbReference>
<gene>
    <name evidence="8" type="primary">mltD</name>
    <name evidence="7" type="ORF">CRN84_21430</name>
    <name evidence="8" type="ORF">NCTC12282_05860</name>
</gene>
<comment type="similarity">
    <text evidence="2">Belongs to the transglycosylase Slt family.</text>
</comment>
<reference evidence="8 10" key="3">
    <citation type="submission" date="2019-03" db="EMBL/GenBank/DDBJ databases">
        <authorList>
            <consortium name="Pathogen Informatics"/>
        </authorList>
    </citation>
    <scope>NUCLEOTIDE SEQUENCE [LARGE SCALE GENOMIC DNA]</scope>
    <source>
        <strain evidence="8 10">NCTC12282</strain>
    </source>
</reference>
<dbReference type="CDD" id="cd00118">
    <property type="entry name" value="LysM"/>
    <property type="match status" value="3"/>
</dbReference>
<dbReference type="InterPro" id="IPR000189">
    <property type="entry name" value="Transglyc_AS"/>
</dbReference>
<dbReference type="Proteomes" id="UP000224974">
    <property type="component" value="Unassembled WGS sequence"/>
</dbReference>
<dbReference type="PANTHER" id="PTHR33734:SF22">
    <property type="entry name" value="MEMBRANE-BOUND LYTIC MUREIN TRANSGLYCOSYLASE D"/>
    <property type="match status" value="1"/>
</dbReference>
<accession>A0A2C6DR78</accession>
<evidence type="ECO:0000256" key="2">
    <source>
        <dbReference type="ARBA" id="ARBA00007734"/>
    </source>
</evidence>
<keyword evidence="5" id="KW-0961">Cell wall biogenesis/degradation</keyword>
<dbReference type="Pfam" id="PF01476">
    <property type="entry name" value="LysM"/>
    <property type="match status" value="3"/>
</dbReference>
<dbReference type="Pfam" id="PF01464">
    <property type="entry name" value="SLT"/>
    <property type="match status" value="1"/>
</dbReference>
<evidence type="ECO:0000256" key="3">
    <source>
        <dbReference type="ARBA" id="ARBA00012587"/>
    </source>
</evidence>
<keyword evidence="4 8" id="KW-0456">Lyase</keyword>
<dbReference type="NCBIfam" id="NF008050">
    <property type="entry name" value="PRK10783.1"/>
    <property type="match status" value="1"/>
</dbReference>
<dbReference type="EC" id="4.2.2.n1" evidence="3"/>
<dbReference type="RefSeq" id="WP_051323284.1">
    <property type="nucleotide sequence ID" value="NZ_BRLG01000005.1"/>
</dbReference>
<evidence type="ECO:0000313" key="10">
    <source>
        <dbReference type="Proteomes" id="UP000373449"/>
    </source>
</evidence>
<dbReference type="FunFam" id="1.10.530.10:FF:000004">
    <property type="entry name" value="Membrane-bound lytic murein transglycosylase D"/>
    <property type="match status" value="1"/>
</dbReference>
<keyword evidence="9" id="KW-1185">Reference proteome</keyword>
<dbReference type="GO" id="GO:0008932">
    <property type="term" value="F:lytic endotransglycosylase activity"/>
    <property type="evidence" value="ECO:0007669"/>
    <property type="project" value="TreeGrafter"/>
</dbReference>
<dbReference type="SUPFAM" id="SSF53955">
    <property type="entry name" value="Lysozyme-like"/>
    <property type="match status" value="1"/>
</dbReference>
<proteinExistence type="inferred from homology"/>
<dbReference type="InterPro" id="IPR036779">
    <property type="entry name" value="LysM_dom_sf"/>
</dbReference>
<dbReference type="InterPro" id="IPR008258">
    <property type="entry name" value="Transglycosylase_SLT_dom_1"/>
</dbReference>
<evidence type="ECO:0000256" key="4">
    <source>
        <dbReference type="ARBA" id="ARBA00023239"/>
    </source>
</evidence>
<dbReference type="Proteomes" id="UP000373449">
    <property type="component" value="Unassembled WGS sequence"/>
</dbReference>
<evidence type="ECO:0000256" key="5">
    <source>
        <dbReference type="ARBA" id="ARBA00023316"/>
    </source>
</evidence>
<dbReference type="InterPro" id="IPR023346">
    <property type="entry name" value="Lysozyme-like_dom_sf"/>
</dbReference>
<name>A0A2C6DR78_9GAMM</name>
<dbReference type="GO" id="GO:0016020">
    <property type="term" value="C:membrane"/>
    <property type="evidence" value="ECO:0007669"/>
    <property type="project" value="InterPro"/>
</dbReference>
<evidence type="ECO:0000256" key="1">
    <source>
        <dbReference type="ARBA" id="ARBA00001420"/>
    </source>
</evidence>
<dbReference type="EMBL" id="PDDX01000001">
    <property type="protein sequence ID" value="PHI31707.1"/>
    <property type="molecule type" value="Genomic_DNA"/>
</dbReference>
<organism evidence="7 9">
    <name type="scientific">Budvicia aquatica</name>
    <dbReference type="NCBI Taxonomy" id="82979"/>
    <lineage>
        <taxon>Bacteria</taxon>
        <taxon>Pseudomonadati</taxon>
        <taxon>Pseudomonadota</taxon>
        <taxon>Gammaproteobacteria</taxon>
        <taxon>Enterobacterales</taxon>
        <taxon>Budviciaceae</taxon>
        <taxon>Budvicia</taxon>
    </lineage>
</organism>
<dbReference type="GO" id="GO:0071555">
    <property type="term" value="P:cell wall organization"/>
    <property type="evidence" value="ECO:0007669"/>
    <property type="project" value="UniProtKB-KW"/>
</dbReference>
<feature type="domain" description="LysM" evidence="6">
    <location>
        <begin position="405"/>
        <end position="449"/>
    </location>
</feature>
<dbReference type="PROSITE" id="PS00922">
    <property type="entry name" value="TRANSGLYCOSYLASE"/>
    <property type="match status" value="1"/>
</dbReference>
<protein>
    <recommendedName>
        <fullName evidence="3">peptidoglycan lytic exotransglycosylase</fullName>
        <ecNumber evidence="3">4.2.2.n1</ecNumber>
    </recommendedName>
</protein>
<dbReference type="SMART" id="SM00257">
    <property type="entry name" value="LysM"/>
    <property type="match status" value="3"/>
</dbReference>
<dbReference type="Gene3D" id="1.10.530.10">
    <property type="match status" value="1"/>
</dbReference>
<reference evidence="7" key="2">
    <citation type="submission" date="2017-09" db="EMBL/GenBank/DDBJ databases">
        <title>FDA dAtabase for Regulatory Grade micrObial Sequences (FDA-ARGOS): Supporting development and validation of Infectious Disease Dx tests.</title>
        <authorList>
            <person name="Minogue T."/>
            <person name="Wolcott M."/>
            <person name="Wasieloski L."/>
            <person name="Aguilar W."/>
            <person name="Moore D."/>
            <person name="Tallon L.J."/>
            <person name="Sadzewicz L."/>
            <person name="Ott S."/>
            <person name="Zhao X."/>
            <person name="Nagaraj S."/>
            <person name="Vavikolanu K."/>
            <person name="Aluvathingal J."/>
            <person name="Nadendla S."/>
            <person name="Sichtig H."/>
        </authorList>
    </citation>
    <scope>NUCLEOTIDE SEQUENCE</scope>
    <source>
        <strain evidence="7">FDAARGOS_387</strain>
    </source>
</reference>
<dbReference type="SUPFAM" id="SSF54106">
    <property type="entry name" value="LysM domain"/>
    <property type="match status" value="3"/>
</dbReference>
<dbReference type="CDD" id="cd16894">
    <property type="entry name" value="MltD-like"/>
    <property type="match status" value="1"/>
</dbReference>
<dbReference type="PANTHER" id="PTHR33734">
    <property type="entry name" value="LYSM DOMAIN-CONTAINING GPI-ANCHORED PROTEIN 2"/>
    <property type="match status" value="1"/>
</dbReference>
<feature type="domain" description="LysM" evidence="6">
    <location>
        <begin position="459"/>
        <end position="504"/>
    </location>
</feature>
<dbReference type="PROSITE" id="PS51782">
    <property type="entry name" value="LYSM"/>
    <property type="match status" value="2"/>
</dbReference>
<evidence type="ECO:0000313" key="8">
    <source>
        <dbReference type="EMBL" id="VFS52517.1"/>
    </source>
</evidence>
<dbReference type="FunFam" id="3.10.350.10:FF:000003">
    <property type="entry name" value="Membrane-bound lytic murein transglycosylase D"/>
    <property type="match status" value="1"/>
</dbReference>
<dbReference type="PROSITE" id="PS51257">
    <property type="entry name" value="PROKAR_LIPOPROTEIN"/>
    <property type="match status" value="1"/>
</dbReference>
<reference evidence="9" key="1">
    <citation type="submission" date="2017-09" db="EMBL/GenBank/DDBJ databases">
        <title>FDA dAtabase for Regulatory Grade micrObial Sequences (FDA-ARGOS): Supporting development and validation of Infectious Disease Dx tests.</title>
        <authorList>
            <person name="Minogue T."/>
            <person name="Wolcott M."/>
            <person name="Wasieloski L."/>
            <person name="Aguilar W."/>
            <person name="Moore D."/>
            <person name="Tallon L."/>
            <person name="Sadzewicz L."/>
            <person name="Ott S."/>
            <person name="Zhao X."/>
            <person name="Nagaraj S."/>
            <person name="Vavikolanu K."/>
            <person name="Aluvathingal J."/>
            <person name="Nadendla S."/>
            <person name="Sichtig H."/>
        </authorList>
    </citation>
    <scope>NUCLEOTIDE SEQUENCE [LARGE SCALE GENOMIC DNA]</scope>
    <source>
        <strain evidence="9">FDAARGOS_387</strain>
    </source>
</reference>
<dbReference type="Gene3D" id="3.10.350.10">
    <property type="entry name" value="LysM domain"/>
    <property type="match status" value="3"/>
</dbReference>
<dbReference type="AlphaFoldDB" id="A0A2C6DR78"/>
<evidence type="ECO:0000259" key="6">
    <source>
        <dbReference type="PROSITE" id="PS51782"/>
    </source>
</evidence>
<dbReference type="InterPro" id="IPR018392">
    <property type="entry name" value="LysM"/>
</dbReference>
<sequence>MKARAILFASVLLVGCQATNKDVSQLPQVDQNLSSASDFFTATSQVDNIDWLMNDDGQTEKNIWKVVSEELKMEIPDNDRIRVQKEYYLKHKSYLHDVTLRAEPYMYWIISQIKERDMPMELVLLPIVESAFNPNATSSARAAGLWQIVPTTGLYYGLKQDKWYDGRRDVAESTTAALDMLERLNGMFEGDWLQTIAAYNCGEGRVLRAIKDNQSKGRPTDYWSLSLPKETSLYVPKLLALSDMIKHQERYNISLPNSTITRALTRIEVGQQIELTQAAKMAGMPLQKLKTYNAGYKHNITAPDGPHSIMLPIDNAKQLKESLSNGELNLVNWGQHRVVKGETVEILAKRYGIAAQDIRQANELTAQISVGQIITLPISGEYISQIAAQQTQVAQNASKQAISKTKYTVRKGDTLSSIAKRHNVKASDIQLWNKMAKNSKLKIGQPLQIVSNSNRKRPITYRVRKGDSLTSIAKRHNVDINDVLDWNSALADVHNLQPGDSLTLYKR</sequence>
<dbReference type="OrthoDB" id="9815002at2"/>